<evidence type="ECO:0000313" key="2">
    <source>
        <dbReference type="EMBL" id="KJD42855.1"/>
    </source>
</evidence>
<protein>
    <submittedName>
        <fullName evidence="2">NmrA family protein</fullName>
    </submittedName>
</protein>
<accession>A0A0D7WUM1</accession>
<keyword evidence="3" id="KW-1185">Reference proteome</keyword>
<dbReference type="CDD" id="cd05269">
    <property type="entry name" value="TMR_SDR_a"/>
    <property type="match status" value="1"/>
</dbReference>
<name>A0A0D7WUM1_9BACL</name>
<dbReference type="InterPro" id="IPR036291">
    <property type="entry name" value="NAD(P)-bd_dom_sf"/>
</dbReference>
<dbReference type="Pfam" id="PF05368">
    <property type="entry name" value="NmrA"/>
    <property type="match status" value="1"/>
</dbReference>
<organism evidence="2 3">
    <name type="scientific">Paenibacillus terrae</name>
    <dbReference type="NCBI Taxonomy" id="159743"/>
    <lineage>
        <taxon>Bacteria</taxon>
        <taxon>Bacillati</taxon>
        <taxon>Bacillota</taxon>
        <taxon>Bacilli</taxon>
        <taxon>Bacillales</taxon>
        <taxon>Paenibacillaceae</taxon>
        <taxon>Paenibacillus</taxon>
    </lineage>
</organism>
<dbReference type="OrthoDB" id="152510at2"/>
<dbReference type="Gene3D" id="3.40.50.720">
    <property type="entry name" value="NAD(P)-binding Rossmann-like Domain"/>
    <property type="match status" value="1"/>
</dbReference>
<evidence type="ECO:0000313" key="3">
    <source>
        <dbReference type="Proteomes" id="UP000032534"/>
    </source>
</evidence>
<dbReference type="AlphaFoldDB" id="A0A0D7WUM1"/>
<proteinExistence type="predicted"/>
<comment type="caution">
    <text evidence="2">The sequence shown here is derived from an EMBL/GenBank/DDBJ whole genome shotgun (WGS) entry which is preliminary data.</text>
</comment>
<reference evidence="2 3" key="1">
    <citation type="submission" date="2014-11" db="EMBL/GenBank/DDBJ databases">
        <title>Draft Genome Sequences of Paenibacillus polymyxa NRRL B-30509 and Paenibacillus terrae NRRL B-30644, Strains from a Poultry Environment that Produce Tridecaptin A and Paenicidins.</title>
        <authorList>
            <person name="van Belkum M.J."/>
            <person name="Lohans C.T."/>
            <person name="Vederas J.C."/>
        </authorList>
    </citation>
    <scope>NUCLEOTIDE SEQUENCE [LARGE SCALE GENOMIC DNA]</scope>
    <source>
        <strain evidence="2 3">NRRL B-30644</strain>
    </source>
</reference>
<dbReference type="InterPro" id="IPR008030">
    <property type="entry name" value="NmrA-like"/>
</dbReference>
<dbReference type="InterPro" id="IPR052718">
    <property type="entry name" value="NmrA-type_oxidoreductase"/>
</dbReference>
<feature type="domain" description="NmrA-like" evidence="1">
    <location>
        <begin position="2"/>
        <end position="239"/>
    </location>
</feature>
<dbReference type="PANTHER" id="PTHR47129">
    <property type="entry name" value="QUINONE OXIDOREDUCTASE 2"/>
    <property type="match status" value="1"/>
</dbReference>
<dbReference type="EMBL" id="JTHP01000081">
    <property type="protein sequence ID" value="KJD42855.1"/>
    <property type="molecule type" value="Genomic_DNA"/>
</dbReference>
<dbReference type="RefSeq" id="WP_044648816.1">
    <property type="nucleotide sequence ID" value="NZ_JTHP01000081.1"/>
</dbReference>
<dbReference type="PATRIC" id="fig|159743.3.peg.5743"/>
<gene>
    <name evidence="2" type="ORF">QD47_25900</name>
</gene>
<dbReference type="PANTHER" id="PTHR47129:SF1">
    <property type="entry name" value="NMRA-LIKE DOMAIN-CONTAINING PROTEIN"/>
    <property type="match status" value="1"/>
</dbReference>
<dbReference type="SUPFAM" id="SSF51735">
    <property type="entry name" value="NAD(P)-binding Rossmann-fold domains"/>
    <property type="match status" value="1"/>
</dbReference>
<evidence type="ECO:0000259" key="1">
    <source>
        <dbReference type="Pfam" id="PF05368"/>
    </source>
</evidence>
<dbReference type="Gene3D" id="3.90.25.10">
    <property type="entry name" value="UDP-galactose 4-epimerase, domain 1"/>
    <property type="match status" value="1"/>
</dbReference>
<sequence length="288" mass="30631">MKIALTGATGQLGSIVVEALLASVSAEDLIVSVRNPEKAENLRARGVDVRHGDFDKPETLDQAFTGVDRLLIISAEGDNDTRIRQHKAAVDAAVRAGVGFIAYTSAANAADSTLFLAPVHRITEEFIRESGIPYSFLRNNWYLENEAGTIQSVLAGAPWLTSAGSGKVGWAARADYAQAAANVLSGEGHENTIYELSGKPITQEEFAAILAEVLGKDVPVQQVDDAAYADIMLGAGVPEAAIPIVVGIQQAIREGALDVVSNDFEKLLKRPLTPLSQGIRELVEQTKA</sequence>
<dbReference type="Proteomes" id="UP000032534">
    <property type="component" value="Unassembled WGS sequence"/>
</dbReference>